<keyword evidence="4 7" id="KW-0812">Transmembrane</keyword>
<gene>
    <name evidence="9" type="ORF">COZ71_10090</name>
</gene>
<keyword evidence="3" id="KW-1003">Cell membrane</keyword>
<sequence>MEFERGKRISQHLDIAPLIDIVFLLLIFFMLTANFIMQHGIKITLPQAKTSQPQEEMVVVFISEDNKIYLNEKHLGIELLEDALKVKLQEIEKKIVVIKADEKIDLGLAVKVMDIAKASGADGLTISTEKNGGK</sequence>
<evidence type="ECO:0000313" key="10">
    <source>
        <dbReference type="Proteomes" id="UP000229297"/>
    </source>
</evidence>
<evidence type="ECO:0000256" key="4">
    <source>
        <dbReference type="ARBA" id="ARBA00022692"/>
    </source>
</evidence>
<proteinExistence type="inferred from homology"/>
<protein>
    <submittedName>
        <fullName evidence="9">Biopolymer transporter ExbD</fullName>
    </submittedName>
</protein>
<evidence type="ECO:0000313" key="9">
    <source>
        <dbReference type="EMBL" id="PIX15520.1"/>
    </source>
</evidence>
<dbReference type="GO" id="GO:0022857">
    <property type="term" value="F:transmembrane transporter activity"/>
    <property type="evidence" value="ECO:0007669"/>
    <property type="project" value="InterPro"/>
</dbReference>
<evidence type="ECO:0000256" key="3">
    <source>
        <dbReference type="ARBA" id="ARBA00022475"/>
    </source>
</evidence>
<evidence type="ECO:0000256" key="7">
    <source>
        <dbReference type="RuleBase" id="RU003879"/>
    </source>
</evidence>
<evidence type="ECO:0000256" key="8">
    <source>
        <dbReference type="SAM" id="Phobius"/>
    </source>
</evidence>
<accession>A0A2M7J864</accession>
<feature type="transmembrane region" description="Helical" evidence="8">
    <location>
        <begin position="15"/>
        <end position="37"/>
    </location>
</feature>
<keyword evidence="6 8" id="KW-0472">Membrane</keyword>
<dbReference type="AlphaFoldDB" id="A0A2M7J864"/>
<comment type="subcellular location">
    <subcellularLocation>
        <location evidence="1">Cell membrane</location>
        <topology evidence="1">Single-pass membrane protein</topology>
    </subcellularLocation>
    <subcellularLocation>
        <location evidence="7">Cell membrane</location>
        <topology evidence="7">Single-pass type II membrane protein</topology>
    </subcellularLocation>
</comment>
<organism evidence="9 10">
    <name type="scientific">Candidatus Desantisbacteria bacterium CG_4_8_14_3_um_filter_40_12</name>
    <dbReference type="NCBI Taxonomy" id="1974545"/>
    <lineage>
        <taxon>Bacteria</taxon>
        <taxon>Candidatus Desantisiibacteriota</taxon>
    </lineage>
</organism>
<dbReference type="GO" id="GO:0015031">
    <property type="term" value="P:protein transport"/>
    <property type="evidence" value="ECO:0007669"/>
    <property type="project" value="UniProtKB-KW"/>
</dbReference>
<dbReference type="PANTHER" id="PTHR30558">
    <property type="entry name" value="EXBD MEMBRANE COMPONENT OF PMF-DRIVEN MACROMOLECULE IMPORT SYSTEM"/>
    <property type="match status" value="1"/>
</dbReference>
<dbReference type="GO" id="GO:0005886">
    <property type="term" value="C:plasma membrane"/>
    <property type="evidence" value="ECO:0007669"/>
    <property type="project" value="UniProtKB-SubCell"/>
</dbReference>
<comment type="caution">
    <text evidence="9">The sequence shown here is derived from an EMBL/GenBank/DDBJ whole genome shotgun (WGS) entry which is preliminary data.</text>
</comment>
<dbReference type="Gene3D" id="3.30.420.270">
    <property type="match status" value="1"/>
</dbReference>
<evidence type="ECO:0000256" key="6">
    <source>
        <dbReference type="ARBA" id="ARBA00023136"/>
    </source>
</evidence>
<keyword evidence="5 8" id="KW-1133">Transmembrane helix</keyword>
<dbReference type="Pfam" id="PF02472">
    <property type="entry name" value="ExbD"/>
    <property type="match status" value="1"/>
</dbReference>
<reference evidence="10" key="1">
    <citation type="submission" date="2017-09" db="EMBL/GenBank/DDBJ databases">
        <title>Depth-based differentiation of microbial function through sediment-hosted aquifers and enrichment of novel symbionts in the deep terrestrial subsurface.</title>
        <authorList>
            <person name="Probst A.J."/>
            <person name="Ladd B."/>
            <person name="Jarett J.K."/>
            <person name="Geller-Mcgrath D.E."/>
            <person name="Sieber C.M.K."/>
            <person name="Emerson J.B."/>
            <person name="Anantharaman K."/>
            <person name="Thomas B.C."/>
            <person name="Malmstrom R."/>
            <person name="Stieglmeier M."/>
            <person name="Klingl A."/>
            <person name="Woyke T."/>
            <person name="Ryan C.M."/>
            <person name="Banfield J.F."/>
        </authorList>
    </citation>
    <scope>NUCLEOTIDE SEQUENCE [LARGE SCALE GENOMIC DNA]</scope>
</reference>
<comment type="similarity">
    <text evidence="2 7">Belongs to the ExbD/TolR family.</text>
</comment>
<name>A0A2M7J864_9BACT</name>
<evidence type="ECO:0000256" key="5">
    <source>
        <dbReference type="ARBA" id="ARBA00022989"/>
    </source>
</evidence>
<dbReference type="Proteomes" id="UP000229297">
    <property type="component" value="Unassembled WGS sequence"/>
</dbReference>
<dbReference type="InterPro" id="IPR003400">
    <property type="entry name" value="ExbD"/>
</dbReference>
<evidence type="ECO:0000256" key="1">
    <source>
        <dbReference type="ARBA" id="ARBA00004162"/>
    </source>
</evidence>
<evidence type="ECO:0000256" key="2">
    <source>
        <dbReference type="ARBA" id="ARBA00005811"/>
    </source>
</evidence>
<dbReference type="EMBL" id="PFIC01000272">
    <property type="protein sequence ID" value="PIX15520.1"/>
    <property type="molecule type" value="Genomic_DNA"/>
</dbReference>
<keyword evidence="7" id="KW-0653">Protein transport</keyword>
<keyword evidence="7" id="KW-0813">Transport</keyword>